<evidence type="ECO:0000313" key="3">
    <source>
        <dbReference type="Proteomes" id="UP001159405"/>
    </source>
</evidence>
<dbReference type="SUPFAM" id="SSF56672">
    <property type="entry name" value="DNA/RNA polymerases"/>
    <property type="match status" value="1"/>
</dbReference>
<dbReference type="PANTHER" id="PTHR31511:SF12">
    <property type="entry name" value="RHO TERMINATION FACTOR N-TERMINAL DOMAIN-CONTAINING PROTEIN"/>
    <property type="match status" value="1"/>
</dbReference>
<protein>
    <recommendedName>
        <fullName evidence="1">C2H2-type domain-containing protein</fullName>
    </recommendedName>
</protein>
<feature type="domain" description="C2H2-type" evidence="1">
    <location>
        <begin position="284"/>
        <end position="306"/>
    </location>
</feature>
<name>A0ABN8N0P3_9CNID</name>
<reference evidence="2 3" key="1">
    <citation type="submission" date="2022-05" db="EMBL/GenBank/DDBJ databases">
        <authorList>
            <consortium name="Genoscope - CEA"/>
            <person name="William W."/>
        </authorList>
    </citation>
    <scope>NUCLEOTIDE SEQUENCE [LARGE SCALE GENOMIC DNA]</scope>
</reference>
<dbReference type="InterPro" id="IPR013087">
    <property type="entry name" value="Znf_C2H2_type"/>
</dbReference>
<comment type="caution">
    <text evidence="2">The sequence shown here is derived from an EMBL/GenBank/DDBJ whole genome shotgun (WGS) entry which is preliminary data.</text>
</comment>
<dbReference type="PROSITE" id="PS00028">
    <property type="entry name" value="ZINC_FINGER_C2H2_1"/>
    <property type="match status" value="1"/>
</dbReference>
<keyword evidence="3" id="KW-1185">Reference proteome</keyword>
<accession>A0ABN8N0P3</accession>
<evidence type="ECO:0000313" key="2">
    <source>
        <dbReference type="EMBL" id="CAH3040626.1"/>
    </source>
</evidence>
<proteinExistence type="predicted"/>
<feature type="non-terminal residue" evidence="2">
    <location>
        <position position="961"/>
    </location>
</feature>
<dbReference type="InterPro" id="IPR043502">
    <property type="entry name" value="DNA/RNA_pol_sf"/>
</dbReference>
<dbReference type="EMBL" id="CALNXK010000008">
    <property type="protein sequence ID" value="CAH3040626.1"/>
    <property type="molecule type" value="Genomic_DNA"/>
</dbReference>
<dbReference type="InterPro" id="IPR023211">
    <property type="entry name" value="DNA_pol_palm_dom_sf"/>
</dbReference>
<dbReference type="Gene3D" id="3.90.1600.10">
    <property type="entry name" value="Palm domain of DNA polymerase"/>
    <property type="match status" value="1"/>
</dbReference>
<organism evidence="2 3">
    <name type="scientific">Porites lobata</name>
    <dbReference type="NCBI Taxonomy" id="104759"/>
    <lineage>
        <taxon>Eukaryota</taxon>
        <taxon>Metazoa</taxon>
        <taxon>Cnidaria</taxon>
        <taxon>Anthozoa</taxon>
        <taxon>Hexacorallia</taxon>
        <taxon>Scleractinia</taxon>
        <taxon>Fungiina</taxon>
        <taxon>Poritidae</taxon>
        <taxon>Porites</taxon>
    </lineage>
</organism>
<gene>
    <name evidence="2" type="ORF">PLOB_00045803</name>
</gene>
<dbReference type="Proteomes" id="UP001159405">
    <property type="component" value="Unassembled WGS sequence"/>
</dbReference>
<sequence>MKGAKVDAFFHPKTETQLMDQQVFFKETLPRLERHLQKVLKEKKGIKWNLMYHCTLTMPDKYRTEPLKYEGYFRTPNPLISTYPQQLREQLNMAMETVEERMATFMQAGSGWILSRNHAVVLEMVDYQPLGGSSYIELPKDMYDTKAIVNVKNQDQECFKWSVLAALHPTLKNAERVSKYHEYKDELIFDGINFPLTIDQIPKFEKQNPGISVTVIGIDKPERSKKGVVLPSIMLPLRVPDQQLEKHVVLLYWEREEQYHYAWVKNLNRLLSRTKSHHSQTYFCERCFQGFISPDLLRKHMEICRHIPIQAVQVADEEISFKNWAKTEESLFRIYGDFECLLQECDEGDVNDKTVKVQKHVPCSVAWVLISNHPEVESRSFLYRPSPNPEMTLEESSQLVVDQLMESLQQIEKEVLPYQLEVKPMVMTEEQEAEFQAATHCYMCEELFYEKEENWCKVRDHNHATGEYRGAAHFSCNLNKRLWSLGDLNDVNLLCQKGVYPYSHIKNFEVFEETRLPPKEAFKNDLTGEDISDEKYEFAQRVWTTMGWFSWDAALKFTKVKLETLHDIEMHQFLERGMRGGISMISHRYAQANNKYLQEYDPEKPTSFITYQDSNNLYGEAMTQSLPVSDFKWVEEKDVKSFNVITVQDDADTGYFLEVDLEYPKELHDLHSDYPLAPEKMLISHEMLSPYQQQLKEDLGYKPARVEKLVPNLWNKEKYIIHYRYLKFYLAQGLKLQKIHRVLQFKQEAWLKSYIQHNTQLRAAAKNDFEKDFFKLLNNSKHTAKVTYKRSVVFVNDEEKEEYFVGLEAKRTSIKLDKPIYTGFTVLELSKLHMYDFHYNHMMEKYGPERAKLLFTDTDSLTYHITAEDLYQDMKEDQHLYDTSNYSKDHFLFSEVNKKVIGKFKDETGGLPIVEWIGLRAKMYSMMTDDGKEKKTGKGIKKSVLKKEIRHQDFKDCLMEK</sequence>
<evidence type="ECO:0000259" key="1">
    <source>
        <dbReference type="PROSITE" id="PS00028"/>
    </source>
</evidence>
<dbReference type="PANTHER" id="PTHR31511">
    <property type="entry name" value="PROTEIN CBG23764"/>
    <property type="match status" value="1"/>
</dbReference>
<dbReference type="InterPro" id="IPR044925">
    <property type="entry name" value="His-Me_finger_sf"/>
</dbReference>
<dbReference type="SUPFAM" id="SSF54060">
    <property type="entry name" value="His-Me finger endonucleases"/>
    <property type="match status" value="1"/>
</dbReference>